<dbReference type="PANTHER" id="PTHR34584:SF1">
    <property type="entry name" value="NA(+)_H(+) ANTIPORTER SUBUNIT E1"/>
    <property type="match status" value="1"/>
</dbReference>
<protein>
    <submittedName>
        <fullName evidence="8">Na+/H+ antiporter subunit E</fullName>
    </submittedName>
</protein>
<dbReference type="GO" id="GO:0008324">
    <property type="term" value="F:monoatomic cation transmembrane transporter activity"/>
    <property type="evidence" value="ECO:0007669"/>
    <property type="project" value="InterPro"/>
</dbReference>
<dbReference type="STRING" id="314276.OS145_09865"/>
<evidence type="ECO:0000256" key="4">
    <source>
        <dbReference type="ARBA" id="ARBA00022692"/>
    </source>
</evidence>
<evidence type="ECO:0000256" key="3">
    <source>
        <dbReference type="ARBA" id="ARBA00022475"/>
    </source>
</evidence>
<dbReference type="PANTHER" id="PTHR34584">
    <property type="entry name" value="NA(+)/H(+) ANTIPORTER SUBUNIT E1"/>
    <property type="match status" value="1"/>
</dbReference>
<sequence>MSKVFPAPFLTLSLFAIWLLLFNSIAPGVVILGLIITTLIPLLLRPAWPDFKTIKKPHLALVYLVILIFDIIVANFKVAALILGRRKHLKPALFVFPLDMTDELPVTILASTITLTPGTVSCEITRGRRGILIHAFSDETPEETINVIRQRYERRLKEIFQC</sequence>
<evidence type="ECO:0000256" key="2">
    <source>
        <dbReference type="ARBA" id="ARBA00006228"/>
    </source>
</evidence>
<evidence type="ECO:0000256" key="7">
    <source>
        <dbReference type="SAM" id="Phobius"/>
    </source>
</evidence>
<evidence type="ECO:0000313" key="9">
    <source>
        <dbReference type="Proteomes" id="UP000262878"/>
    </source>
</evidence>
<feature type="transmembrane region" description="Helical" evidence="7">
    <location>
        <begin position="60"/>
        <end position="83"/>
    </location>
</feature>
<feature type="transmembrane region" description="Helical" evidence="7">
    <location>
        <begin position="12"/>
        <end position="40"/>
    </location>
</feature>
<comment type="caution">
    <text evidence="8">The sequence shown here is derived from an EMBL/GenBank/DDBJ whole genome shotgun (WGS) entry which is preliminary data.</text>
</comment>
<accession>A0A348WKY3</accession>
<evidence type="ECO:0000313" key="8">
    <source>
        <dbReference type="EMBL" id="HAR55195.1"/>
    </source>
</evidence>
<name>A0A348WKY3_9GAMM</name>
<organism evidence="8 9">
    <name type="scientific">Idiomarina baltica</name>
    <dbReference type="NCBI Taxonomy" id="190892"/>
    <lineage>
        <taxon>Bacteria</taxon>
        <taxon>Pseudomonadati</taxon>
        <taxon>Pseudomonadota</taxon>
        <taxon>Gammaproteobacteria</taxon>
        <taxon>Alteromonadales</taxon>
        <taxon>Idiomarinaceae</taxon>
        <taxon>Idiomarina</taxon>
    </lineage>
</organism>
<keyword evidence="3" id="KW-1003">Cell membrane</keyword>
<dbReference type="GO" id="GO:0005886">
    <property type="term" value="C:plasma membrane"/>
    <property type="evidence" value="ECO:0007669"/>
    <property type="project" value="UniProtKB-SubCell"/>
</dbReference>
<keyword evidence="5 7" id="KW-1133">Transmembrane helix</keyword>
<evidence type="ECO:0000256" key="5">
    <source>
        <dbReference type="ARBA" id="ARBA00022989"/>
    </source>
</evidence>
<dbReference type="EMBL" id="DMUP01000007">
    <property type="protein sequence ID" value="HAR55195.1"/>
    <property type="molecule type" value="Genomic_DNA"/>
</dbReference>
<dbReference type="RefSeq" id="WP_006956448.1">
    <property type="nucleotide sequence ID" value="NZ_DAIRLQ010000026.1"/>
</dbReference>
<keyword evidence="4 7" id="KW-0812">Transmembrane</keyword>
<evidence type="ECO:0000256" key="6">
    <source>
        <dbReference type="ARBA" id="ARBA00023136"/>
    </source>
</evidence>
<reference evidence="8 9" key="1">
    <citation type="journal article" date="2018" name="Nat. Biotechnol.">
        <title>A standardized bacterial taxonomy based on genome phylogeny substantially revises the tree of life.</title>
        <authorList>
            <person name="Parks D.H."/>
            <person name="Chuvochina M."/>
            <person name="Waite D.W."/>
            <person name="Rinke C."/>
            <person name="Skarshewski A."/>
            <person name="Chaumeil P.A."/>
            <person name="Hugenholtz P."/>
        </authorList>
    </citation>
    <scope>NUCLEOTIDE SEQUENCE [LARGE SCALE GENOMIC DNA]</scope>
    <source>
        <strain evidence="8">UBA9360</strain>
    </source>
</reference>
<proteinExistence type="inferred from homology"/>
<dbReference type="AlphaFoldDB" id="A0A348WKY3"/>
<evidence type="ECO:0000256" key="1">
    <source>
        <dbReference type="ARBA" id="ARBA00004651"/>
    </source>
</evidence>
<keyword evidence="6 7" id="KW-0472">Membrane</keyword>
<dbReference type="InterPro" id="IPR002758">
    <property type="entry name" value="Cation_antiport_E"/>
</dbReference>
<dbReference type="Proteomes" id="UP000262878">
    <property type="component" value="Unassembled WGS sequence"/>
</dbReference>
<gene>
    <name evidence="8" type="ORF">DCR58_00270</name>
</gene>
<dbReference type="NCBIfam" id="NF006518">
    <property type="entry name" value="PRK08965.1-2"/>
    <property type="match status" value="1"/>
</dbReference>
<comment type="subcellular location">
    <subcellularLocation>
        <location evidence="1">Cell membrane</location>
        <topology evidence="1">Multi-pass membrane protein</topology>
    </subcellularLocation>
</comment>
<dbReference type="PIRSF" id="PIRSF019239">
    <property type="entry name" value="MrpE"/>
    <property type="match status" value="1"/>
</dbReference>
<dbReference type="Pfam" id="PF01899">
    <property type="entry name" value="MNHE"/>
    <property type="match status" value="1"/>
</dbReference>
<comment type="similarity">
    <text evidence="2">Belongs to the CPA3 antiporters (TC 2.A.63) subunit E family.</text>
</comment>